<accession>A0ABQ8TQX1</accession>
<dbReference type="EMBL" id="JAJSOF020000005">
    <property type="protein sequence ID" value="KAJ4448432.1"/>
    <property type="molecule type" value="Genomic_DNA"/>
</dbReference>
<keyword evidence="2" id="KW-1185">Reference proteome</keyword>
<dbReference type="Proteomes" id="UP001148838">
    <property type="component" value="Unassembled WGS sequence"/>
</dbReference>
<proteinExistence type="predicted"/>
<evidence type="ECO:0000313" key="1">
    <source>
        <dbReference type="EMBL" id="KAJ4448432.1"/>
    </source>
</evidence>
<reference evidence="1 2" key="1">
    <citation type="journal article" date="2022" name="Allergy">
        <title>Genome assembly and annotation of Periplaneta americana reveal a comprehensive cockroach allergen profile.</title>
        <authorList>
            <person name="Wang L."/>
            <person name="Xiong Q."/>
            <person name="Saelim N."/>
            <person name="Wang L."/>
            <person name="Nong W."/>
            <person name="Wan A.T."/>
            <person name="Shi M."/>
            <person name="Liu X."/>
            <person name="Cao Q."/>
            <person name="Hui J.H.L."/>
            <person name="Sookrung N."/>
            <person name="Leung T.F."/>
            <person name="Tungtrongchitr A."/>
            <person name="Tsui S.K.W."/>
        </authorList>
    </citation>
    <scope>NUCLEOTIDE SEQUENCE [LARGE SCALE GENOMIC DNA]</scope>
    <source>
        <strain evidence="1">PWHHKU_190912</strain>
    </source>
</reference>
<name>A0ABQ8TQX1_PERAM</name>
<evidence type="ECO:0000313" key="2">
    <source>
        <dbReference type="Proteomes" id="UP001148838"/>
    </source>
</evidence>
<organism evidence="1 2">
    <name type="scientific">Periplaneta americana</name>
    <name type="common">American cockroach</name>
    <name type="synonym">Blatta americana</name>
    <dbReference type="NCBI Taxonomy" id="6978"/>
    <lineage>
        <taxon>Eukaryota</taxon>
        <taxon>Metazoa</taxon>
        <taxon>Ecdysozoa</taxon>
        <taxon>Arthropoda</taxon>
        <taxon>Hexapoda</taxon>
        <taxon>Insecta</taxon>
        <taxon>Pterygota</taxon>
        <taxon>Neoptera</taxon>
        <taxon>Polyneoptera</taxon>
        <taxon>Dictyoptera</taxon>
        <taxon>Blattodea</taxon>
        <taxon>Blattoidea</taxon>
        <taxon>Blattidae</taxon>
        <taxon>Blattinae</taxon>
        <taxon>Periplaneta</taxon>
    </lineage>
</organism>
<sequence length="191" mass="21637">MNHTFQHPVGKRSGEKDEAKSQYLVMIDLHYGNAVFLGEETSTVDVILRDEGDNPGEMSLGSSTESYPAFAHIGLRENPGKNLNQDDNNAPSESAMRIYYKISHEIAKELKTFNESEFIKRCLIILADELCSQHVGEVEAIRLSRRTVLLNLSTPTKRYFENDEQDSKRIRELRDEIRKTSVTNTANESGS</sequence>
<comment type="caution">
    <text evidence="1">The sequence shown here is derived from an EMBL/GenBank/DDBJ whole genome shotgun (WGS) entry which is preliminary data.</text>
</comment>
<gene>
    <name evidence="1" type="ORF">ANN_10448</name>
</gene>
<protein>
    <submittedName>
        <fullName evidence="1">Uncharacterized protein</fullName>
    </submittedName>
</protein>